<accession>A0A3D8GUQ0</accession>
<dbReference type="EMBL" id="QNQT01000001">
    <property type="protein sequence ID" value="RDU38204.1"/>
    <property type="molecule type" value="Genomic_DNA"/>
</dbReference>
<reference evidence="1 2" key="1">
    <citation type="submission" date="2018-07" db="EMBL/GenBank/DDBJ databases">
        <title>Bacillus sp. YLB-04 draft genome sequence.</title>
        <authorList>
            <person name="Yu L."/>
            <person name="Tang X."/>
        </authorList>
    </citation>
    <scope>NUCLEOTIDE SEQUENCE [LARGE SCALE GENOMIC DNA]</scope>
    <source>
        <strain evidence="1 2">YLB-04</strain>
    </source>
</reference>
<comment type="caution">
    <text evidence="1">The sequence shown here is derived from an EMBL/GenBank/DDBJ whole genome shotgun (WGS) entry which is preliminary data.</text>
</comment>
<protein>
    <submittedName>
        <fullName evidence="1">Uncharacterized protein</fullName>
    </submittedName>
</protein>
<keyword evidence="2" id="KW-1185">Reference proteome</keyword>
<evidence type="ECO:0000313" key="2">
    <source>
        <dbReference type="Proteomes" id="UP000257144"/>
    </source>
</evidence>
<organism evidence="1 2">
    <name type="scientific">Neobacillus piezotolerans</name>
    <dbReference type="NCBI Taxonomy" id="2259171"/>
    <lineage>
        <taxon>Bacteria</taxon>
        <taxon>Bacillati</taxon>
        <taxon>Bacillota</taxon>
        <taxon>Bacilli</taxon>
        <taxon>Bacillales</taxon>
        <taxon>Bacillaceae</taxon>
        <taxon>Neobacillus</taxon>
    </lineage>
</organism>
<gene>
    <name evidence="1" type="ORF">DRW41_01140</name>
</gene>
<name>A0A3D8GUQ0_9BACI</name>
<evidence type="ECO:0000313" key="1">
    <source>
        <dbReference type="EMBL" id="RDU38204.1"/>
    </source>
</evidence>
<sequence length="113" mass="13437">MVNGPFCEKRAVFSFRKSILRGTRDFWVILAKITQIHTIIKHPNERFLREWGIYPGHSDRYRGFLKYIQDFRMDIHEFRYITRSVTIHPFYGMCFPEKRTASPAAIKSPPGSR</sequence>
<proteinExistence type="predicted"/>
<dbReference type="AlphaFoldDB" id="A0A3D8GUQ0"/>
<dbReference type="Proteomes" id="UP000257144">
    <property type="component" value="Unassembled WGS sequence"/>
</dbReference>